<dbReference type="InterPro" id="IPR050330">
    <property type="entry name" value="Bact_OuterMem_StrucFunc"/>
</dbReference>
<dbReference type="SUPFAM" id="SSF103088">
    <property type="entry name" value="OmpA-like"/>
    <property type="match status" value="1"/>
</dbReference>
<evidence type="ECO:0000256" key="3">
    <source>
        <dbReference type="ARBA" id="ARBA00023237"/>
    </source>
</evidence>
<sequence>MKKNMLIIVLLFGIATFAQNQNYIIKTINANTEYSDFGVTYYGDSSAVFTSSRKVKKSKNRKWNVNGQPFLDLYKSTITKTGEFVNTQPFSEQINSKFHESNVAFTKDLKTVYFSRDNYINKLPSKSSDGWILIQLFKADIDKSGKWVNIQKLPFNNNEFDTGHPALNFNEDKLYFVSNRPGSLGLTDIWVVEIEPDGTYSEPINLGPKVNTSKREMFPYIDDKNVLYYSSDGFSKNYGGLDLYAVKIDTNYEISNPVNLGLPLNSSKDDFGLVFQNQKKTGHFSSNREGGKGDDDIYYFEELTSPIKTNCNQFINGVVRNNESGALLPNALVVLYDSSENEIERIITDKHAAFSLKVACNTNYKVAGSKEHYNSSEKIVTTSDQTNIEIPIILTLGSNKFVHKGDRQKVKINSIYFDLDQSVIRPDAEKELEKVVKIMKKYPQITISLESHTDSRATDNYNLKLSKRRVKSTIDWMIFKGIESGRISGKSYGETKILNKCFNGVICSEDEHQLNRRIEFVIEEQKNK</sequence>
<keyword evidence="3" id="KW-0998">Cell outer membrane</keyword>
<dbReference type="EMBL" id="JAMFLZ010000012">
    <property type="protein sequence ID" value="MCL6296716.1"/>
    <property type="molecule type" value="Genomic_DNA"/>
</dbReference>
<dbReference type="InterPro" id="IPR036737">
    <property type="entry name" value="OmpA-like_sf"/>
</dbReference>
<dbReference type="CDD" id="cd07185">
    <property type="entry name" value="OmpA_C-like"/>
    <property type="match status" value="1"/>
</dbReference>
<evidence type="ECO:0000256" key="1">
    <source>
        <dbReference type="ARBA" id="ARBA00004442"/>
    </source>
</evidence>
<proteinExistence type="predicted"/>
<dbReference type="Proteomes" id="UP001165381">
    <property type="component" value="Unassembled WGS sequence"/>
</dbReference>
<dbReference type="PANTHER" id="PTHR30329:SF21">
    <property type="entry name" value="LIPOPROTEIN YIAD-RELATED"/>
    <property type="match status" value="1"/>
</dbReference>
<dbReference type="Gene3D" id="2.60.40.1120">
    <property type="entry name" value="Carboxypeptidase-like, regulatory domain"/>
    <property type="match status" value="1"/>
</dbReference>
<feature type="chain" id="PRO_5045091375" evidence="5">
    <location>
        <begin position="21"/>
        <end position="528"/>
    </location>
</feature>
<evidence type="ECO:0000256" key="2">
    <source>
        <dbReference type="ARBA" id="ARBA00023136"/>
    </source>
</evidence>
<dbReference type="InterPro" id="IPR006665">
    <property type="entry name" value="OmpA-like"/>
</dbReference>
<dbReference type="RefSeq" id="WP_249974036.1">
    <property type="nucleotide sequence ID" value="NZ_JAMFLZ010000012.1"/>
</dbReference>
<dbReference type="PROSITE" id="PS51123">
    <property type="entry name" value="OMPA_2"/>
    <property type="match status" value="1"/>
</dbReference>
<reference evidence="7" key="1">
    <citation type="submission" date="2022-05" db="EMBL/GenBank/DDBJ databases">
        <authorList>
            <person name="Park J.-S."/>
        </authorList>
    </citation>
    <scope>NUCLEOTIDE SEQUENCE</scope>
    <source>
        <strain evidence="7">2012CJ34-3</strain>
    </source>
</reference>
<evidence type="ECO:0000313" key="7">
    <source>
        <dbReference type="EMBL" id="MCL6296716.1"/>
    </source>
</evidence>
<evidence type="ECO:0000259" key="6">
    <source>
        <dbReference type="PROSITE" id="PS51123"/>
    </source>
</evidence>
<dbReference type="InterPro" id="IPR008969">
    <property type="entry name" value="CarboxyPept-like_regulatory"/>
</dbReference>
<dbReference type="PRINTS" id="PR01021">
    <property type="entry name" value="OMPADOMAIN"/>
</dbReference>
<feature type="domain" description="OmpA-like" evidence="6">
    <location>
        <begin position="404"/>
        <end position="526"/>
    </location>
</feature>
<keyword evidence="8" id="KW-1185">Reference proteome</keyword>
<name>A0ABT0QI81_9FLAO</name>
<keyword evidence="2 4" id="KW-0472">Membrane</keyword>
<dbReference type="PANTHER" id="PTHR30329">
    <property type="entry name" value="STATOR ELEMENT OF FLAGELLAR MOTOR COMPLEX"/>
    <property type="match status" value="1"/>
</dbReference>
<dbReference type="SUPFAM" id="SSF49464">
    <property type="entry name" value="Carboxypeptidase regulatory domain-like"/>
    <property type="match status" value="1"/>
</dbReference>
<dbReference type="Gene3D" id="3.30.1330.60">
    <property type="entry name" value="OmpA-like domain"/>
    <property type="match status" value="1"/>
</dbReference>
<evidence type="ECO:0000256" key="5">
    <source>
        <dbReference type="SAM" id="SignalP"/>
    </source>
</evidence>
<protein>
    <submittedName>
        <fullName evidence="7">OmpA family protein</fullName>
    </submittedName>
</protein>
<comment type="caution">
    <text evidence="7">The sequence shown here is derived from an EMBL/GenBank/DDBJ whole genome shotgun (WGS) entry which is preliminary data.</text>
</comment>
<feature type="signal peptide" evidence="5">
    <location>
        <begin position="1"/>
        <end position="20"/>
    </location>
</feature>
<dbReference type="InterPro" id="IPR006664">
    <property type="entry name" value="OMP_bac"/>
</dbReference>
<dbReference type="Pfam" id="PF00691">
    <property type="entry name" value="OmpA"/>
    <property type="match status" value="1"/>
</dbReference>
<comment type="subcellular location">
    <subcellularLocation>
        <location evidence="1">Cell outer membrane</location>
    </subcellularLocation>
</comment>
<accession>A0ABT0QI81</accession>
<dbReference type="SUPFAM" id="SSF82171">
    <property type="entry name" value="DPP6 N-terminal domain-like"/>
    <property type="match status" value="1"/>
</dbReference>
<keyword evidence="5" id="KW-0732">Signal</keyword>
<gene>
    <name evidence="7" type="ORF">M3P09_17050</name>
</gene>
<evidence type="ECO:0000313" key="8">
    <source>
        <dbReference type="Proteomes" id="UP001165381"/>
    </source>
</evidence>
<organism evidence="7 8">
    <name type="scientific">Jejuia spongiicola</name>
    <dbReference type="NCBI Taxonomy" id="2942207"/>
    <lineage>
        <taxon>Bacteria</taxon>
        <taxon>Pseudomonadati</taxon>
        <taxon>Bacteroidota</taxon>
        <taxon>Flavobacteriia</taxon>
        <taxon>Flavobacteriales</taxon>
        <taxon>Flavobacteriaceae</taxon>
        <taxon>Jejuia</taxon>
    </lineage>
</organism>
<evidence type="ECO:0000256" key="4">
    <source>
        <dbReference type="PROSITE-ProRule" id="PRU00473"/>
    </source>
</evidence>